<evidence type="ECO:0000313" key="14">
    <source>
        <dbReference type="Proteomes" id="UP000611708"/>
    </source>
</evidence>
<organism evidence="13 14">
    <name type="scientific">Microvirga terrestris</name>
    <dbReference type="NCBI Taxonomy" id="2791024"/>
    <lineage>
        <taxon>Bacteria</taxon>
        <taxon>Pseudomonadati</taxon>
        <taxon>Pseudomonadota</taxon>
        <taxon>Alphaproteobacteria</taxon>
        <taxon>Hyphomicrobiales</taxon>
        <taxon>Methylobacteriaceae</taxon>
        <taxon>Microvirga</taxon>
    </lineage>
</organism>
<evidence type="ECO:0000256" key="8">
    <source>
        <dbReference type="ARBA" id="ARBA00023196"/>
    </source>
</evidence>
<keyword evidence="10" id="KW-1003">Cell membrane</keyword>
<comment type="function">
    <text evidence="1 10">Produces ATP from ADP in the presence of a proton gradient across the membrane.</text>
</comment>
<proteinExistence type="inferred from homology"/>
<dbReference type="NCBIfam" id="NF011323">
    <property type="entry name" value="PRK14736.1"/>
    <property type="match status" value="1"/>
</dbReference>
<evidence type="ECO:0000256" key="1">
    <source>
        <dbReference type="ARBA" id="ARBA00003543"/>
    </source>
</evidence>
<dbReference type="InterPro" id="IPR020546">
    <property type="entry name" value="ATP_synth_F1_dsu/esu_N"/>
</dbReference>
<dbReference type="Pfam" id="PF02823">
    <property type="entry name" value="ATP-synt_DE_N"/>
    <property type="match status" value="1"/>
</dbReference>
<dbReference type="NCBIfam" id="TIGR01216">
    <property type="entry name" value="ATP_synt_epsi"/>
    <property type="match status" value="1"/>
</dbReference>
<keyword evidence="5 10" id="KW-0375">Hydrogen ion transport</keyword>
<dbReference type="InterPro" id="IPR036771">
    <property type="entry name" value="ATPsynth_dsu/esu_N"/>
</dbReference>
<dbReference type="Proteomes" id="UP000611708">
    <property type="component" value="Unassembled WGS sequence"/>
</dbReference>
<dbReference type="PANTHER" id="PTHR13822">
    <property type="entry name" value="ATP SYNTHASE DELTA/EPSILON CHAIN"/>
    <property type="match status" value="1"/>
</dbReference>
<comment type="similarity">
    <text evidence="3 10 11">Belongs to the ATPase epsilon chain family.</text>
</comment>
<feature type="domain" description="ATP synthase F1 complex delta/epsilon subunit N-terminal" evidence="12">
    <location>
        <begin position="6"/>
        <end position="83"/>
    </location>
</feature>
<evidence type="ECO:0000256" key="11">
    <source>
        <dbReference type="RuleBase" id="RU003656"/>
    </source>
</evidence>
<gene>
    <name evidence="10 13" type="primary">atpC</name>
    <name evidence="13" type="ORF">I2H36_12835</name>
</gene>
<protein>
    <recommendedName>
        <fullName evidence="10">ATP synthase epsilon chain</fullName>
    </recommendedName>
    <alternativeName>
        <fullName evidence="10">ATP synthase F1 sector epsilon subunit</fullName>
    </alternativeName>
    <alternativeName>
        <fullName evidence="10">F-ATPase epsilon subunit</fullName>
    </alternativeName>
</protein>
<keyword evidence="9 10" id="KW-0066">ATP synthesis</keyword>
<comment type="subcellular location">
    <subcellularLocation>
        <location evidence="10">Cell membrane</location>
        <topology evidence="10">Peripheral membrane protein</topology>
    </subcellularLocation>
    <subcellularLocation>
        <location evidence="2">Endomembrane system</location>
        <topology evidence="2">Peripheral membrane protein</topology>
    </subcellularLocation>
</comment>
<keyword evidence="8 10" id="KW-0139">CF(1)</keyword>
<dbReference type="EMBL" id="JADQDN010000006">
    <property type="protein sequence ID" value="MBF9196931.1"/>
    <property type="molecule type" value="Genomic_DNA"/>
</dbReference>
<dbReference type="InterPro" id="IPR001469">
    <property type="entry name" value="ATP_synth_F1_dsu/esu"/>
</dbReference>
<dbReference type="SUPFAM" id="SSF51344">
    <property type="entry name" value="Epsilon subunit of F1F0-ATP synthase N-terminal domain"/>
    <property type="match status" value="1"/>
</dbReference>
<evidence type="ECO:0000256" key="3">
    <source>
        <dbReference type="ARBA" id="ARBA00005712"/>
    </source>
</evidence>
<comment type="subunit">
    <text evidence="10 11">F-type ATPases have 2 components, CF(1) - the catalytic core - and CF(0) - the membrane proton channel. CF(1) has five subunits: alpha(3), beta(3), gamma(1), delta(1), epsilon(1). CF(0) has three main subunits: a, b and c.</text>
</comment>
<comment type="caution">
    <text evidence="13">The sequence shown here is derived from an EMBL/GenBank/DDBJ whole genome shotgun (WGS) entry which is preliminary data.</text>
</comment>
<keyword evidence="7 10" id="KW-0472">Membrane</keyword>
<accession>A0ABS0HTW2</accession>
<evidence type="ECO:0000259" key="12">
    <source>
        <dbReference type="Pfam" id="PF02823"/>
    </source>
</evidence>
<reference evidence="13 14" key="1">
    <citation type="submission" date="2020-11" db="EMBL/GenBank/DDBJ databases">
        <authorList>
            <person name="Kim M.K."/>
        </authorList>
    </citation>
    <scope>NUCLEOTIDE SEQUENCE [LARGE SCALE GENOMIC DNA]</scope>
    <source>
        <strain evidence="13 14">BT290</strain>
    </source>
</reference>
<dbReference type="CDD" id="cd12152">
    <property type="entry name" value="F1-ATPase_delta"/>
    <property type="match status" value="1"/>
</dbReference>
<evidence type="ECO:0000313" key="13">
    <source>
        <dbReference type="EMBL" id="MBF9196931.1"/>
    </source>
</evidence>
<evidence type="ECO:0000256" key="7">
    <source>
        <dbReference type="ARBA" id="ARBA00023136"/>
    </source>
</evidence>
<keyword evidence="4 10" id="KW-0813">Transport</keyword>
<keyword evidence="6 10" id="KW-0406">Ion transport</keyword>
<evidence type="ECO:0000256" key="6">
    <source>
        <dbReference type="ARBA" id="ARBA00023065"/>
    </source>
</evidence>
<dbReference type="PANTHER" id="PTHR13822:SF10">
    <property type="entry name" value="ATP SYNTHASE EPSILON CHAIN, CHLOROPLASTIC"/>
    <property type="match status" value="1"/>
</dbReference>
<evidence type="ECO:0000256" key="5">
    <source>
        <dbReference type="ARBA" id="ARBA00022781"/>
    </source>
</evidence>
<dbReference type="HAMAP" id="MF_00530">
    <property type="entry name" value="ATP_synth_epsil_bac"/>
    <property type="match status" value="1"/>
</dbReference>
<sequence length="133" mass="14834">MANMLFELISPERVLFTGEVRAVMLPATEGDMTVMPGHEPTMAMLHPGIVAITDVQGHGHRAFVRGGFAQITGDSVTLLVERALPPEELTRDSLDEEILRLETMREAMRDDKARREADFALSRLEQVRATLSF</sequence>
<evidence type="ECO:0000256" key="4">
    <source>
        <dbReference type="ARBA" id="ARBA00022448"/>
    </source>
</evidence>
<keyword evidence="14" id="KW-1185">Reference proteome</keyword>
<name>A0ABS0HTW2_9HYPH</name>
<evidence type="ECO:0000256" key="10">
    <source>
        <dbReference type="HAMAP-Rule" id="MF_00530"/>
    </source>
</evidence>
<evidence type="ECO:0000256" key="9">
    <source>
        <dbReference type="ARBA" id="ARBA00023310"/>
    </source>
</evidence>
<dbReference type="Gene3D" id="2.60.15.10">
    <property type="entry name" value="F0F1 ATP synthase delta/epsilon subunit, N-terminal"/>
    <property type="match status" value="1"/>
</dbReference>
<evidence type="ECO:0000256" key="2">
    <source>
        <dbReference type="ARBA" id="ARBA00004184"/>
    </source>
</evidence>